<comment type="caution">
    <text evidence="1">The sequence shown here is derived from an EMBL/GenBank/DDBJ whole genome shotgun (WGS) entry which is preliminary data.</text>
</comment>
<organism evidence="1 2">
    <name type="scientific">Dreissena polymorpha</name>
    <name type="common">Zebra mussel</name>
    <name type="synonym">Mytilus polymorpha</name>
    <dbReference type="NCBI Taxonomy" id="45954"/>
    <lineage>
        <taxon>Eukaryota</taxon>
        <taxon>Metazoa</taxon>
        <taxon>Spiralia</taxon>
        <taxon>Lophotrochozoa</taxon>
        <taxon>Mollusca</taxon>
        <taxon>Bivalvia</taxon>
        <taxon>Autobranchia</taxon>
        <taxon>Heteroconchia</taxon>
        <taxon>Euheterodonta</taxon>
        <taxon>Imparidentia</taxon>
        <taxon>Neoheterodontei</taxon>
        <taxon>Myida</taxon>
        <taxon>Dreissenoidea</taxon>
        <taxon>Dreissenidae</taxon>
        <taxon>Dreissena</taxon>
    </lineage>
</organism>
<reference evidence="1" key="1">
    <citation type="journal article" date="2019" name="bioRxiv">
        <title>The Genome of the Zebra Mussel, Dreissena polymorpha: A Resource for Invasive Species Research.</title>
        <authorList>
            <person name="McCartney M.A."/>
            <person name="Auch B."/>
            <person name="Kono T."/>
            <person name="Mallez S."/>
            <person name="Zhang Y."/>
            <person name="Obille A."/>
            <person name="Becker A."/>
            <person name="Abrahante J.E."/>
            <person name="Garbe J."/>
            <person name="Badalamenti J.P."/>
            <person name="Herman A."/>
            <person name="Mangelson H."/>
            <person name="Liachko I."/>
            <person name="Sullivan S."/>
            <person name="Sone E.D."/>
            <person name="Koren S."/>
            <person name="Silverstein K.A.T."/>
            <person name="Beckman K.B."/>
            <person name="Gohl D.M."/>
        </authorList>
    </citation>
    <scope>NUCLEOTIDE SEQUENCE</scope>
    <source>
        <strain evidence="1">Duluth1</strain>
        <tissue evidence="1">Whole animal</tissue>
    </source>
</reference>
<keyword evidence="2" id="KW-1185">Reference proteome</keyword>
<proteinExistence type="predicted"/>
<evidence type="ECO:0000313" key="2">
    <source>
        <dbReference type="Proteomes" id="UP000828390"/>
    </source>
</evidence>
<dbReference type="AlphaFoldDB" id="A0A9D4FGH1"/>
<name>A0A9D4FGH1_DREPO</name>
<accession>A0A9D4FGH1</accession>
<protein>
    <submittedName>
        <fullName evidence="1">Uncharacterized protein</fullName>
    </submittedName>
</protein>
<sequence>MSDRVTQIERLLEEQRLNSKVLTHKSIDAESRSMRNNIVIYGITERLNVTARNLF</sequence>
<dbReference type="EMBL" id="JAIWYP010000007">
    <property type="protein sequence ID" value="KAH3798639.1"/>
    <property type="molecule type" value="Genomic_DNA"/>
</dbReference>
<reference evidence="1" key="2">
    <citation type="submission" date="2020-11" db="EMBL/GenBank/DDBJ databases">
        <authorList>
            <person name="McCartney M.A."/>
            <person name="Auch B."/>
            <person name="Kono T."/>
            <person name="Mallez S."/>
            <person name="Becker A."/>
            <person name="Gohl D.M."/>
            <person name="Silverstein K.A.T."/>
            <person name="Koren S."/>
            <person name="Bechman K.B."/>
            <person name="Herman A."/>
            <person name="Abrahante J.E."/>
            <person name="Garbe J."/>
        </authorList>
    </citation>
    <scope>NUCLEOTIDE SEQUENCE</scope>
    <source>
        <strain evidence="1">Duluth1</strain>
        <tissue evidence="1">Whole animal</tissue>
    </source>
</reference>
<gene>
    <name evidence="1" type="ORF">DPMN_152240</name>
</gene>
<evidence type="ECO:0000313" key="1">
    <source>
        <dbReference type="EMBL" id="KAH3798639.1"/>
    </source>
</evidence>
<dbReference type="Proteomes" id="UP000828390">
    <property type="component" value="Unassembled WGS sequence"/>
</dbReference>